<proteinExistence type="predicted"/>
<feature type="chain" id="PRO_5039689999" evidence="2">
    <location>
        <begin position="24"/>
        <end position="266"/>
    </location>
</feature>
<feature type="region of interest" description="Disordered" evidence="1">
    <location>
        <begin position="150"/>
        <end position="178"/>
    </location>
</feature>
<dbReference type="EMBL" id="CP077093">
    <property type="protein sequence ID" value="QXI31097.1"/>
    <property type="molecule type" value="Genomic_DNA"/>
</dbReference>
<evidence type="ECO:0000256" key="1">
    <source>
        <dbReference type="SAM" id="MobiDB-lite"/>
    </source>
</evidence>
<dbReference type="KEGG" id="pvw:HU752_014645"/>
<evidence type="ECO:0000256" key="2">
    <source>
        <dbReference type="SAM" id="SignalP"/>
    </source>
</evidence>
<keyword evidence="2" id="KW-0732">Signal</keyword>
<reference evidence="3 4" key="2">
    <citation type="journal article" date="2021" name="Microorganisms">
        <title>The Ever-Expanding Pseudomonas Genus: Description of 43 New Species and Partition of the Pseudomonas putida Group.</title>
        <authorList>
            <person name="Girard L."/>
            <person name="Lood C."/>
            <person name="Hofte M."/>
            <person name="Vandamme P."/>
            <person name="Rokni-Zadeh H."/>
            <person name="van Noort V."/>
            <person name="Lavigne R."/>
            <person name="De Mot R."/>
        </authorList>
    </citation>
    <scope>NUCLEOTIDE SEQUENCE [LARGE SCALE GENOMIC DNA]</scope>
    <source>
        <strain evidence="3 4">RW8P3</strain>
    </source>
</reference>
<protein>
    <submittedName>
        <fullName evidence="3">DUF1460 domain-containing protein</fullName>
    </submittedName>
</protein>
<reference evidence="3 4" key="1">
    <citation type="journal article" date="2020" name="Microorganisms">
        <title>Reliable Identification of Environmental Pseudomonas Isolates Using the rpoD Gene.</title>
        <authorList>
            <consortium name="The Broad Institute Genome Sequencing Platform"/>
            <person name="Girard L."/>
            <person name="Lood C."/>
            <person name="Rokni-Zadeh H."/>
            <person name="van Noort V."/>
            <person name="Lavigne R."/>
            <person name="De Mot R."/>
        </authorList>
    </citation>
    <scope>NUCLEOTIDE SEQUENCE [LARGE SCALE GENOMIC DNA]</scope>
    <source>
        <strain evidence="3 4">RW8P3</strain>
    </source>
</reference>
<feature type="signal peptide" evidence="2">
    <location>
        <begin position="1"/>
        <end position="23"/>
    </location>
</feature>
<dbReference type="InterPro" id="IPR010846">
    <property type="entry name" value="AmiA-like"/>
</dbReference>
<name>A0A9E6PRF9_9PSED</name>
<sequence length="266" mass="29130">MNKMLSILSGLAVGLMLSGFTGASTDAPLKLDDYTLGRINLIESRLASAPQETPGQRIDEISASFLGTPYVPHMLEGSATTAEKLVIDFRGLDCFTYLDYVEALRKSDDLPRFIENVIRTRYEHGDISYVNRKHFFTDWAHATPLNARDVTRETSPASTTVTKVLRTPSAGGQTGQSGSEVTRAINYIPSQFVDEAVISRLHTGDYIGIYTPAQGLDVTHTGIFIMTDKGPVLRNASAQSSHYQVIDSPFLAYVKKTPGIVVLRAL</sequence>
<evidence type="ECO:0000313" key="3">
    <source>
        <dbReference type="EMBL" id="QXI31097.1"/>
    </source>
</evidence>
<keyword evidence="4" id="KW-1185">Reference proteome</keyword>
<dbReference type="InterPro" id="IPR038765">
    <property type="entry name" value="Papain-like_cys_pep_sf"/>
</dbReference>
<dbReference type="Proteomes" id="UP000634530">
    <property type="component" value="Chromosome"/>
</dbReference>
<dbReference type="Gene3D" id="2.30.260.10">
    <property type="entry name" value="putative xylanase like domain"/>
    <property type="match status" value="1"/>
</dbReference>
<accession>A0A9E6PRF9</accession>
<dbReference type="AlphaFoldDB" id="A0A9E6PRF9"/>
<evidence type="ECO:0000313" key="4">
    <source>
        <dbReference type="Proteomes" id="UP000634530"/>
    </source>
</evidence>
<gene>
    <name evidence="3" type="ORF">HU752_014645</name>
</gene>
<dbReference type="SUPFAM" id="SSF54001">
    <property type="entry name" value="Cysteine proteinases"/>
    <property type="match status" value="1"/>
</dbReference>
<dbReference type="Gene3D" id="1.10.3670.10">
    <property type="entry name" value="Putative xylanase like domain"/>
    <property type="match status" value="1"/>
</dbReference>
<dbReference type="Pfam" id="PF07313">
    <property type="entry name" value="AmiA-like"/>
    <property type="match status" value="1"/>
</dbReference>
<organism evidence="3 4">
    <name type="scientific">Pseudomonas vanderleydeniana</name>
    <dbReference type="NCBI Taxonomy" id="2745495"/>
    <lineage>
        <taxon>Bacteria</taxon>
        <taxon>Pseudomonadati</taxon>
        <taxon>Pseudomonadota</taxon>
        <taxon>Gammaproteobacteria</taxon>
        <taxon>Pseudomonadales</taxon>
        <taxon>Pseudomonadaceae</taxon>
        <taxon>Pseudomonas</taxon>
    </lineage>
</organism>
<feature type="compositionally biased region" description="Polar residues" evidence="1">
    <location>
        <begin position="153"/>
        <end position="162"/>
    </location>
</feature>
<dbReference type="RefSeq" id="WP_186685492.1">
    <property type="nucleotide sequence ID" value="NZ_CP077093.1"/>
</dbReference>